<evidence type="ECO:0000313" key="10">
    <source>
        <dbReference type="Proteomes" id="UP000823891"/>
    </source>
</evidence>
<dbReference type="SMART" id="SM00471">
    <property type="entry name" value="HDc"/>
    <property type="match status" value="1"/>
</dbReference>
<gene>
    <name evidence="9" type="ORF">H9761_19565</name>
</gene>
<dbReference type="PANTHER" id="PTHR11845:SF13">
    <property type="entry name" value="5'-DEOXYNUCLEOTIDASE HDDC2"/>
    <property type="match status" value="1"/>
</dbReference>
<comment type="subunit">
    <text evidence="4">Homodimer.</text>
</comment>
<proteinExistence type="predicted"/>
<dbReference type="Proteomes" id="UP000823891">
    <property type="component" value="Unassembled WGS sequence"/>
</dbReference>
<evidence type="ECO:0000256" key="1">
    <source>
        <dbReference type="ARBA" id="ARBA00001638"/>
    </source>
</evidence>
<dbReference type="PROSITE" id="PS51831">
    <property type="entry name" value="HD"/>
    <property type="match status" value="1"/>
</dbReference>
<comment type="cofactor">
    <cofactor evidence="3">
        <name>Co(2+)</name>
        <dbReference type="ChEBI" id="CHEBI:48828"/>
    </cofactor>
</comment>
<reference evidence="9" key="2">
    <citation type="submission" date="2021-04" db="EMBL/GenBank/DDBJ databases">
        <authorList>
            <person name="Gilroy R."/>
        </authorList>
    </citation>
    <scope>NUCLEOTIDE SEQUENCE</scope>
    <source>
        <strain evidence="9">USAMLcec2-132</strain>
    </source>
</reference>
<dbReference type="PANTHER" id="PTHR11845">
    <property type="entry name" value="5'-DEOXYNUCLEOTIDASE HDDC2"/>
    <property type="match status" value="1"/>
</dbReference>
<dbReference type="SUPFAM" id="SSF109604">
    <property type="entry name" value="HD-domain/PDEase-like"/>
    <property type="match status" value="1"/>
</dbReference>
<dbReference type="GO" id="GO:0046872">
    <property type="term" value="F:metal ion binding"/>
    <property type="evidence" value="ECO:0007669"/>
    <property type="project" value="UniProtKB-KW"/>
</dbReference>
<keyword evidence="7" id="KW-0378">Hydrolase</keyword>
<dbReference type="InterPro" id="IPR006674">
    <property type="entry name" value="HD_domain"/>
</dbReference>
<comment type="cofactor">
    <cofactor evidence="2">
        <name>Mn(2+)</name>
        <dbReference type="ChEBI" id="CHEBI:29035"/>
    </cofactor>
</comment>
<dbReference type="InterPro" id="IPR039356">
    <property type="entry name" value="YfbR/HDDC2"/>
</dbReference>
<dbReference type="InterPro" id="IPR003607">
    <property type="entry name" value="HD/PDEase_dom"/>
</dbReference>
<dbReference type="Pfam" id="PF13023">
    <property type="entry name" value="HD_3"/>
    <property type="match status" value="1"/>
</dbReference>
<evidence type="ECO:0000313" key="9">
    <source>
        <dbReference type="EMBL" id="HJC25862.1"/>
    </source>
</evidence>
<keyword evidence="6" id="KW-0479">Metal-binding</keyword>
<comment type="caution">
    <text evidence="9">The sequence shown here is derived from an EMBL/GenBank/DDBJ whole genome shotgun (WGS) entry which is preliminary data.</text>
</comment>
<dbReference type="Gene3D" id="1.10.3210.10">
    <property type="entry name" value="Hypothetical protein af1432"/>
    <property type="match status" value="1"/>
</dbReference>
<protein>
    <recommendedName>
        <fullName evidence="5">5'-deoxynucleotidase</fullName>
        <ecNumber evidence="5">3.1.3.89</ecNumber>
    </recommendedName>
</protein>
<evidence type="ECO:0000256" key="2">
    <source>
        <dbReference type="ARBA" id="ARBA00001936"/>
    </source>
</evidence>
<reference evidence="9" key="1">
    <citation type="journal article" date="2021" name="PeerJ">
        <title>Extensive microbial diversity within the chicken gut microbiome revealed by metagenomics and culture.</title>
        <authorList>
            <person name="Gilroy R."/>
            <person name="Ravi A."/>
            <person name="Getino M."/>
            <person name="Pursley I."/>
            <person name="Horton D.L."/>
            <person name="Alikhan N.F."/>
            <person name="Baker D."/>
            <person name="Gharbi K."/>
            <person name="Hall N."/>
            <person name="Watson M."/>
            <person name="Adriaenssens E.M."/>
            <person name="Foster-Nyarko E."/>
            <person name="Jarju S."/>
            <person name="Secka A."/>
            <person name="Antonio M."/>
            <person name="Oren A."/>
            <person name="Chaudhuri R.R."/>
            <person name="La Ragione R."/>
            <person name="Hildebrand F."/>
            <person name="Pallen M.J."/>
        </authorList>
    </citation>
    <scope>NUCLEOTIDE SEQUENCE</scope>
    <source>
        <strain evidence="9">USAMLcec2-132</strain>
    </source>
</reference>
<sequence>MKGSEGFTAEQFIAFLGSVEKLKSVPRHCVTSDGVTENVAAHSWRTALMAYLLKDELADVDIDRVIRMCLIHDLGEAVTGDIPTFEKTEDHERTEKKALDGLLRGLPEALYQEITDLLAEMEALQSREARVYKALDKLEAVIQHNESDISTWIPLEYELQKTYAAGSVLGFPFLEKLQQQAVKDTERKIEEKGQKEEHQ</sequence>
<evidence type="ECO:0000256" key="3">
    <source>
        <dbReference type="ARBA" id="ARBA00001941"/>
    </source>
</evidence>
<comment type="catalytic activity">
    <reaction evidence="1">
        <text>a 2'-deoxyribonucleoside 5'-phosphate + H2O = a 2'-deoxyribonucleoside + phosphate</text>
        <dbReference type="Rhea" id="RHEA:36167"/>
        <dbReference type="ChEBI" id="CHEBI:15377"/>
        <dbReference type="ChEBI" id="CHEBI:18274"/>
        <dbReference type="ChEBI" id="CHEBI:43474"/>
        <dbReference type="ChEBI" id="CHEBI:65317"/>
        <dbReference type="EC" id="3.1.3.89"/>
    </reaction>
</comment>
<dbReference type="GO" id="GO:0002953">
    <property type="term" value="F:5'-deoxynucleotidase activity"/>
    <property type="evidence" value="ECO:0007669"/>
    <property type="project" value="UniProtKB-EC"/>
</dbReference>
<evidence type="ECO:0000259" key="8">
    <source>
        <dbReference type="PROSITE" id="PS51831"/>
    </source>
</evidence>
<organism evidence="9 10">
    <name type="scientific">Candidatus Eisenbergiella merdavium</name>
    <dbReference type="NCBI Taxonomy" id="2838551"/>
    <lineage>
        <taxon>Bacteria</taxon>
        <taxon>Bacillati</taxon>
        <taxon>Bacillota</taxon>
        <taxon>Clostridia</taxon>
        <taxon>Lachnospirales</taxon>
        <taxon>Lachnospiraceae</taxon>
        <taxon>Eisenbergiella</taxon>
    </lineage>
</organism>
<dbReference type="GO" id="GO:0005737">
    <property type="term" value="C:cytoplasm"/>
    <property type="evidence" value="ECO:0007669"/>
    <property type="project" value="TreeGrafter"/>
</dbReference>
<dbReference type="AlphaFoldDB" id="A0A9D2SST1"/>
<name>A0A9D2SST1_9FIRM</name>
<evidence type="ECO:0000256" key="6">
    <source>
        <dbReference type="ARBA" id="ARBA00022723"/>
    </source>
</evidence>
<dbReference type="EC" id="3.1.3.89" evidence="5"/>
<evidence type="ECO:0000256" key="5">
    <source>
        <dbReference type="ARBA" id="ARBA00012964"/>
    </source>
</evidence>
<evidence type="ECO:0000256" key="4">
    <source>
        <dbReference type="ARBA" id="ARBA00011738"/>
    </source>
</evidence>
<dbReference type="CDD" id="cd00077">
    <property type="entry name" value="HDc"/>
    <property type="match status" value="1"/>
</dbReference>
<accession>A0A9D2SST1</accession>
<evidence type="ECO:0000256" key="7">
    <source>
        <dbReference type="ARBA" id="ARBA00022801"/>
    </source>
</evidence>
<feature type="domain" description="HD" evidence="8">
    <location>
        <begin position="39"/>
        <end position="141"/>
    </location>
</feature>
<dbReference type="EMBL" id="DWWS01000073">
    <property type="protein sequence ID" value="HJC25862.1"/>
    <property type="molecule type" value="Genomic_DNA"/>
</dbReference>